<keyword evidence="1" id="KW-0560">Oxidoreductase</keyword>
<dbReference type="InterPro" id="IPR002207">
    <property type="entry name" value="Peroxidase_I"/>
</dbReference>
<keyword evidence="6" id="KW-1185">Reference proteome</keyword>
<dbReference type="InterPro" id="IPR044831">
    <property type="entry name" value="Ccp1-like"/>
</dbReference>
<dbReference type="AlphaFoldDB" id="A0ABD1NKH0"/>
<protein>
    <recommendedName>
        <fullName evidence="4">Plant heme peroxidase family profile domain-containing protein</fullName>
    </recommendedName>
</protein>
<feature type="transmembrane region" description="Helical" evidence="3">
    <location>
        <begin position="274"/>
        <end position="292"/>
    </location>
</feature>
<evidence type="ECO:0000256" key="2">
    <source>
        <dbReference type="RuleBase" id="RU004241"/>
    </source>
</evidence>
<dbReference type="SUPFAM" id="SSF48113">
    <property type="entry name" value="Heme-dependent peroxidases"/>
    <property type="match status" value="1"/>
</dbReference>
<feature type="domain" description="Plant heme peroxidase family profile" evidence="4">
    <location>
        <begin position="82"/>
        <end position="236"/>
    </location>
</feature>
<dbReference type="Pfam" id="PF00141">
    <property type="entry name" value="peroxidase"/>
    <property type="match status" value="1"/>
</dbReference>
<organism evidence="5 6">
    <name type="scientific">Flemingia macrophylla</name>
    <dbReference type="NCBI Taxonomy" id="520843"/>
    <lineage>
        <taxon>Eukaryota</taxon>
        <taxon>Viridiplantae</taxon>
        <taxon>Streptophyta</taxon>
        <taxon>Embryophyta</taxon>
        <taxon>Tracheophyta</taxon>
        <taxon>Spermatophyta</taxon>
        <taxon>Magnoliopsida</taxon>
        <taxon>eudicotyledons</taxon>
        <taxon>Gunneridae</taxon>
        <taxon>Pentapetalae</taxon>
        <taxon>rosids</taxon>
        <taxon>fabids</taxon>
        <taxon>Fabales</taxon>
        <taxon>Fabaceae</taxon>
        <taxon>Papilionoideae</taxon>
        <taxon>50 kb inversion clade</taxon>
        <taxon>NPAAA clade</taxon>
        <taxon>indigoferoid/millettioid clade</taxon>
        <taxon>Phaseoleae</taxon>
        <taxon>Flemingia</taxon>
    </lineage>
</organism>
<dbReference type="PRINTS" id="PR00459">
    <property type="entry name" value="ASPEROXIDASE"/>
</dbReference>
<proteinExistence type="inferred from homology"/>
<keyword evidence="3" id="KW-1133">Transmembrane helix</keyword>
<evidence type="ECO:0000256" key="3">
    <source>
        <dbReference type="SAM" id="Phobius"/>
    </source>
</evidence>
<evidence type="ECO:0000313" key="5">
    <source>
        <dbReference type="EMBL" id="KAL2348625.1"/>
    </source>
</evidence>
<dbReference type="PANTHER" id="PTHR31356">
    <property type="entry name" value="THYLAKOID LUMENAL 29 KDA PROTEIN, CHLOROPLASTIC-RELATED"/>
    <property type="match status" value="1"/>
</dbReference>
<comment type="caution">
    <text evidence="5">The sequence shown here is derived from an EMBL/GenBank/DDBJ whole genome shotgun (WGS) entry which is preliminary data.</text>
</comment>
<evidence type="ECO:0000256" key="1">
    <source>
        <dbReference type="ARBA" id="ARBA00023002"/>
    </source>
</evidence>
<dbReference type="Proteomes" id="UP001603857">
    <property type="component" value="Unassembled WGS sequence"/>
</dbReference>
<dbReference type="InterPro" id="IPR010255">
    <property type="entry name" value="Haem_peroxidase_sf"/>
</dbReference>
<dbReference type="EMBL" id="JBGMDY010000001">
    <property type="protein sequence ID" value="KAL2348625.1"/>
    <property type="molecule type" value="Genomic_DNA"/>
</dbReference>
<dbReference type="PANTHER" id="PTHR31356:SF38">
    <property type="entry name" value="L-ASCORBATE PEROXIDASE 5, PEROXISOMAL"/>
    <property type="match status" value="1"/>
</dbReference>
<reference evidence="5 6" key="1">
    <citation type="submission" date="2024-08" db="EMBL/GenBank/DDBJ databases">
        <title>Insights into the chromosomal genome structure of Flemingia macrophylla.</title>
        <authorList>
            <person name="Ding Y."/>
            <person name="Zhao Y."/>
            <person name="Bi W."/>
            <person name="Wu M."/>
            <person name="Zhao G."/>
            <person name="Gong Y."/>
            <person name="Li W."/>
            <person name="Zhang P."/>
        </authorList>
    </citation>
    <scope>NUCLEOTIDE SEQUENCE [LARGE SCALE GENOMIC DNA]</scope>
    <source>
        <strain evidence="5">DYQJB</strain>
        <tissue evidence="5">Leaf</tissue>
    </source>
</reference>
<evidence type="ECO:0000313" key="6">
    <source>
        <dbReference type="Proteomes" id="UP001603857"/>
    </source>
</evidence>
<keyword evidence="3" id="KW-0472">Membrane</keyword>
<gene>
    <name evidence="5" type="ORF">Fmac_002625</name>
</gene>
<sequence length="306" mass="34556">MAGVDDDYVKEIEKARRELRFLITLKKCAPLSRMLAWAEVCTYDVQTRTGGANGSIRLLPTKTGGEPAFQLCEDVKAKFKKVSYADLYQLAGIVAIEVTGGPTIPFVPGRQDSNESPPAERLLVGFQISQADAQDLRNFFSRMGLSEDKDIVALWGGIRELLPPNDISGQMAKDPLKFDNSYFVKLLRNNVSPRSPIDDALVKDEKFRHYVELYEKDEDTFFKDYAIVHEKLSELGCNLKKLNQPKPPQELFEKLNQPKPPKGLFAKLNQPRELIGIGLVSVVVTVILGYLIKKKKRNHLENEEDF</sequence>
<keyword evidence="3" id="KW-0812">Transmembrane</keyword>
<dbReference type="PROSITE" id="PS50873">
    <property type="entry name" value="PEROXIDASE_4"/>
    <property type="match status" value="1"/>
</dbReference>
<dbReference type="PRINTS" id="PR00458">
    <property type="entry name" value="PEROXIDASE"/>
</dbReference>
<accession>A0ABD1NKH0</accession>
<dbReference type="InterPro" id="IPR002016">
    <property type="entry name" value="Haem_peroxidase"/>
</dbReference>
<comment type="similarity">
    <text evidence="2">Belongs to the peroxidase family.</text>
</comment>
<dbReference type="Gene3D" id="1.10.520.10">
    <property type="match status" value="1"/>
</dbReference>
<evidence type="ECO:0000259" key="4">
    <source>
        <dbReference type="PROSITE" id="PS50873"/>
    </source>
</evidence>
<name>A0ABD1NKH0_9FABA</name>
<dbReference type="GO" id="GO:0016491">
    <property type="term" value="F:oxidoreductase activity"/>
    <property type="evidence" value="ECO:0007669"/>
    <property type="project" value="UniProtKB-KW"/>
</dbReference>
<dbReference type="Gene3D" id="1.10.420.10">
    <property type="entry name" value="Peroxidase, domain 2"/>
    <property type="match status" value="1"/>
</dbReference>